<name>A0A521B7N4_9FLAO</name>
<reference evidence="3 4" key="1">
    <citation type="submission" date="2017-05" db="EMBL/GenBank/DDBJ databases">
        <authorList>
            <person name="Varghese N."/>
            <person name="Submissions S."/>
        </authorList>
    </citation>
    <scope>NUCLEOTIDE SEQUENCE [LARGE SCALE GENOMIC DNA]</scope>
    <source>
        <strain evidence="3 4">DSM 29371</strain>
    </source>
</reference>
<dbReference type="AlphaFoldDB" id="A0A521B7N4"/>
<evidence type="ECO:0000259" key="2">
    <source>
        <dbReference type="Pfam" id="PF00857"/>
    </source>
</evidence>
<feature type="domain" description="Isochorismatase-like" evidence="2">
    <location>
        <begin position="54"/>
        <end position="198"/>
    </location>
</feature>
<dbReference type="Proteomes" id="UP000316916">
    <property type="component" value="Unassembled WGS sequence"/>
</dbReference>
<evidence type="ECO:0000256" key="1">
    <source>
        <dbReference type="ARBA" id="ARBA00022801"/>
    </source>
</evidence>
<accession>A0A521B7N4</accession>
<keyword evidence="1" id="KW-0378">Hydrolase</keyword>
<protein>
    <submittedName>
        <fullName evidence="3">Nicotinamidase-related amidase</fullName>
    </submittedName>
</protein>
<dbReference type="InterPro" id="IPR036380">
    <property type="entry name" value="Isochorismatase-like_sf"/>
</dbReference>
<dbReference type="InterPro" id="IPR000868">
    <property type="entry name" value="Isochorismatase-like_dom"/>
</dbReference>
<organism evidence="3 4">
    <name type="scientific">Chryseobacterium rhizoplanae</name>
    <dbReference type="NCBI Taxonomy" id="1609531"/>
    <lineage>
        <taxon>Bacteria</taxon>
        <taxon>Pseudomonadati</taxon>
        <taxon>Bacteroidota</taxon>
        <taxon>Flavobacteriia</taxon>
        <taxon>Flavobacteriales</taxon>
        <taxon>Weeksellaceae</taxon>
        <taxon>Chryseobacterium group</taxon>
        <taxon>Chryseobacterium</taxon>
    </lineage>
</organism>
<dbReference type="InterPro" id="IPR050272">
    <property type="entry name" value="Isochorismatase-like_hydrls"/>
</dbReference>
<gene>
    <name evidence="3" type="ORF">SAMN06265171_101750</name>
</gene>
<dbReference type="Pfam" id="PF00857">
    <property type="entry name" value="Isochorismatase"/>
    <property type="match status" value="1"/>
</dbReference>
<sequence>MFFELVQRSGFETAIILSQKISHMENRFKTILTLGLILISMITMNAQKQKMENTALLIIDVQNDYFPGGKMTLENAEQAAEKTKRILEYFRKNNLPVIHIKHISTNEGAAFFLPDTNGARINQLVLPEEDEKVITKHFPNSFRGTDLLNDLQSNKIKNLVITGMMTDVCVEATTRAAFDFGFNNTIIGDATATRNRELNGEVVKAAEVQRSFLAGISALGNLYARVINTKEFLSK</sequence>
<dbReference type="Gene3D" id="3.40.50.850">
    <property type="entry name" value="Isochorismatase-like"/>
    <property type="match status" value="1"/>
</dbReference>
<keyword evidence="4" id="KW-1185">Reference proteome</keyword>
<dbReference type="PANTHER" id="PTHR43540:SF1">
    <property type="entry name" value="ISOCHORISMATASE HYDROLASE"/>
    <property type="match status" value="1"/>
</dbReference>
<dbReference type="SUPFAM" id="SSF52499">
    <property type="entry name" value="Isochorismatase-like hydrolases"/>
    <property type="match status" value="1"/>
</dbReference>
<dbReference type="PANTHER" id="PTHR43540">
    <property type="entry name" value="PEROXYUREIDOACRYLATE/UREIDOACRYLATE AMIDOHYDROLASE-RELATED"/>
    <property type="match status" value="1"/>
</dbReference>
<dbReference type="EMBL" id="FXTC01000001">
    <property type="protein sequence ID" value="SMO43093.1"/>
    <property type="molecule type" value="Genomic_DNA"/>
</dbReference>
<dbReference type="GO" id="GO:0016787">
    <property type="term" value="F:hydrolase activity"/>
    <property type="evidence" value="ECO:0007669"/>
    <property type="project" value="UniProtKB-KW"/>
</dbReference>
<dbReference type="CDD" id="cd01014">
    <property type="entry name" value="nicotinamidase_related"/>
    <property type="match status" value="1"/>
</dbReference>
<evidence type="ECO:0000313" key="3">
    <source>
        <dbReference type="EMBL" id="SMO43093.1"/>
    </source>
</evidence>
<evidence type="ECO:0000313" key="4">
    <source>
        <dbReference type="Proteomes" id="UP000316916"/>
    </source>
</evidence>
<proteinExistence type="predicted"/>